<dbReference type="Gene3D" id="2.60.40.10">
    <property type="entry name" value="Immunoglobulins"/>
    <property type="match status" value="1"/>
</dbReference>
<dbReference type="SMART" id="SM00387">
    <property type="entry name" value="HATPase_c"/>
    <property type="match status" value="1"/>
</dbReference>
<dbReference type="PANTHER" id="PTHR24421:SF62">
    <property type="entry name" value="SENSORY TRANSDUCTION HISTIDINE KINASE"/>
    <property type="match status" value="1"/>
</dbReference>
<evidence type="ECO:0000259" key="6">
    <source>
        <dbReference type="SMART" id="SM00387"/>
    </source>
</evidence>
<keyword evidence="1" id="KW-0808">Transferase</keyword>
<evidence type="ECO:0000313" key="8">
    <source>
        <dbReference type="Proteomes" id="UP000564385"/>
    </source>
</evidence>
<gene>
    <name evidence="7" type="ORF">HDF08_000022</name>
</gene>
<dbReference type="InterPro" id="IPR011712">
    <property type="entry name" value="Sig_transdc_His_kin_sub3_dim/P"/>
</dbReference>
<evidence type="ECO:0000256" key="2">
    <source>
        <dbReference type="ARBA" id="ARBA00022777"/>
    </source>
</evidence>
<keyword evidence="4" id="KW-1133">Transmembrane helix</keyword>
<dbReference type="SUPFAM" id="SSF63829">
    <property type="entry name" value="Calcium-dependent phosphotriesterase"/>
    <property type="match status" value="2"/>
</dbReference>
<dbReference type="GO" id="GO:0046983">
    <property type="term" value="F:protein dimerization activity"/>
    <property type="evidence" value="ECO:0007669"/>
    <property type="project" value="InterPro"/>
</dbReference>
<dbReference type="InterPro" id="IPR011123">
    <property type="entry name" value="Y_Y_Y"/>
</dbReference>
<dbReference type="InterPro" id="IPR050482">
    <property type="entry name" value="Sensor_HK_TwoCompSys"/>
</dbReference>
<reference evidence="7 8" key="1">
    <citation type="submission" date="2020-07" db="EMBL/GenBank/DDBJ databases">
        <title>Genomic Encyclopedia of Type Strains, Phase IV (KMG-V): Genome sequencing to study the core and pangenomes of soil and plant-associated prokaryotes.</title>
        <authorList>
            <person name="Whitman W."/>
        </authorList>
    </citation>
    <scope>NUCLEOTIDE SEQUENCE [LARGE SCALE GENOMIC DNA]</scope>
    <source>
        <strain evidence="7 8">M8UP22</strain>
    </source>
</reference>
<dbReference type="PANTHER" id="PTHR24421">
    <property type="entry name" value="NITRATE/NITRITE SENSOR PROTEIN NARX-RELATED"/>
    <property type="match status" value="1"/>
</dbReference>
<evidence type="ECO:0000256" key="4">
    <source>
        <dbReference type="SAM" id="Phobius"/>
    </source>
</evidence>
<proteinExistence type="predicted"/>
<keyword evidence="4" id="KW-0812">Transmembrane</keyword>
<dbReference type="CDD" id="cd16917">
    <property type="entry name" value="HATPase_UhpB-NarQ-NarX-like"/>
    <property type="match status" value="1"/>
</dbReference>
<evidence type="ECO:0000256" key="5">
    <source>
        <dbReference type="SAM" id="SignalP"/>
    </source>
</evidence>
<evidence type="ECO:0000256" key="3">
    <source>
        <dbReference type="ARBA" id="ARBA00023012"/>
    </source>
</evidence>
<dbReference type="InterPro" id="IPR015943">
    <property type="entry name" value="WD40/YVTN_repeat-like_dom_sf"/>
</dbReference>
<dbReference type="InterPro" id="IPR036890">
    <property type="entry name" value="HATPase_C_sf"/>
</dbReference>
<dbReference type="GO" id="GO:0000155">
    <property type="term" value="F:phosphorelay sensor kinase activity"/>
    <property type="evidence" value="ECO:0007669"/>
    <property type="project" value="InterPro"/>
</dbReference>
<feature type="signal peptide" evidence="5">
    <location>
        <begin position="1"/>
        <end position="27"/>
    </location>
</feature>
<dbReference type="AlphaFoldDB" id="A0A852VCE7"/>
<comment type="caution">
    <text evidence="7">The sequence shown here is derived from an EMBL/GenBank/DDBJ whole genome shotgun (WGS) entry which is preliminary data.</text>
</comment>
<dbReference type="GO" id="GO:0016020">
    <property type="term" value="C:membrane"/>
    <property type="evidence" value="ECO:0007669"/>
    <property type="project" value="InterPro"/>
</dbReference>
<dbReference type="InterPro" id="IPR013783">
    <property type="entry name" value="Ig-like_fold"/>
</dbReference>
<protein>
    <submittedName>
        <fullName evidence="7">Signal transduction histidine kinase/ligand-binding sensor domain-containing protein</fullName>
    </submittedName>
</protein>
<feature type="transmembrane region" description="Helical" evidence="4">
    <location>
        <begin position="765"/>
        <end position="784"/>
    </location>
</feature>
<dbReference type="Gene3D" id="2.130.10.10">
    <property type="entry name" value="YVTN repeat-like/Quinoprotein amine dehydrogenase"/>
    <property type="match status" value="2"/>
</dbReference>
<dbReference type="Gene3D" id="1.20.5.1930">
    <property type="match status" value="1"/>
</dbReference>
<sequence>MKSGQGFFQRVCRAVAAILAVAGVALMAFCENADALAPEKRVSQYIHTAWRLSEATLLGIPTAITQTTDGYLWIGTSGGLQRFDGVRFVDWKPPVGVHFDSNVKSLLGSSDGSLWIGTRSGLARWKSGYFQEFPECSGLITAIREASDGRIWVTRIHVANKRSPLCSINGDSVKVEEKDVAKLFPLAFALTLDQAGNVWVAGPEIMRVSHGQNATFRPDSLKTDTGVRVIGAIEAAGADHLIVGMSIRGKGLGLLQLISGKWSSFPLQGIDPETLDVSALHYDRDGALWIGTLSQGLFHVYNGHSDHFDTTGGLSANEVDEIDEDREGNIWITTAKGVDRFRSSRVTQFSSGEGLISDTPTSVAASRDGAVWVGEVGGLSRIDGGQVTRIGRQEGFPGAQVISLHEDETGLLWLGIDRSLYTYRNGRFSLVQNGDDNSLGSIVQIVEDVGGNMWLLKAGPETLVTSIAKDHLMKTYKIGDAPSFTDILAANAAGGLMIGMRGGDISRIINGNVQNYRAPKDQLAFNGILTNSDGSVWGANDDGIVLSKNGQLRKISAENGLPCRRIYSIIRDRKGSIWGAAECGVFHFAEKDLEAVAMGQQKTMRVGLLDQSDGFITGSGSFRGNLALSNDGRLWFISGSSVQMVDPNDKVLNALPPPVHVEQVIADDKTFPLAPRMVLKPLTRQIEIDYTALSLVAPQRVNFRYRLDGVDQQWHAAGTRRQAFYENLPPGNFRFHVIASNNDGLWNEVGDSFELVVKPAFYQTIWFRTLFVAAVFIGIWLFIVTRVRKATEAIQSRLAERIRERERIARELHDTLLQGFHGLILRFQVAAKLTPDAQPAHPILNDALDRADVLMTQSRERIRNLRYEAENIVPLPEALASLGEELTNIAPLHFTVTVAGTSRDIVPVLRDEVYFIGREALVNAFTHSQGTTVELDIDFEETGLRMRVRDDGRGLSKQVLRSRGIEGHWGLSGMHERAENIGARLNIWNRAGSGCELELKVPANLVYQRSQLRSHWHRIRSLIGFVTPV</sequence>
<dbReference type="Proteomes" id="UP000564385">
    <property type="component" value="Unassembled WGS sequence"/>
</dbReference>
<name>A0A852VCE7_9BACT</name>
<dbReference type="Gene3D" id="3.30.565.10">
    <property type="entry name" value="Histidine kinase-like ATPase, C-terminal domain"/>
    <property type="match status" value="1"/>
</dbReference>
<organism evidence="7 8">
    <name type="scientific">Tunturiibacter lichenicola</name>
    <dbReference type="NCBI Taxonomy" id="2051959"/>
    <lineage>
        <taxon>Bacteria</taxon>
        <taxon>Pseudomonadati</taxon>
        <taxon>Acidobacteriota</taxon>
        <taxon>Terriglobia</taxon>
        <taxon>Terriglobales</taxon>
        <taxon>Acidobacteriaceae</taxon>
        <taxon>Tunturiibacter</taxon>
    </lineage>
</organism>
<feature type="domain" description="Histidine kinase/HSP90-like ATPase" evidence="6">
    <location>
        <begin position="908"/>
        <end position="1005"/>
    </location>
</feature>
<keyword evidence="5" id="KW-0732">Signal</keyword>
<dbReference type="Pfam" id="PF07730">
    <property type="entry name" value="HisKA_3"/>
    <property type="match status" value="1"/>
</dbReference>
<evidence type="ECO:0000313" key="7">
    <source>
        <dbReference type="EMBL" id="NYF87955.1"/>
    </source>
</evidence>
<dbReference type="InterPro" id="IPR003594">
    <property type="entry name" value="HATPase_dom"/>
</dbReference>
<accession>A0A852VCE7</accession>
<keyword evidence="3" id="KW-0902">Two-component regulatory system</keyword>
<dbReference type="SUPFAM" id="SSF55874">
    <property type="entry name" value="ATPase domain of HSP90 chaperone/DNA topoisomerase II/histidine kinase"/>
    <property type="match status" value="1"/>
</dbReference>
<feature type="chain" id="PRO_5033024120" evidence="5">
    <location>
        <begin position="28"/>
        <end position="1029"/>
    </location>
</feature>
<keyword evidence="4" id="KW-0472">Membrane</keyword>
<dbReference type="EMBL" id="JACCCU010000001">
    <property type="protein sequence ID" value="NYF87955.1"/>
    <property type="molecule type" value="Genomic_DNA"/>
</dbReference>
<dbReference type="Pfam" id="PF02518">
    <property type="entry name" value="HATPase_c"/>
    <property type="match status" value="1"/>
</dbReference>
<evidence type="ECO:0000256" key="1">
    <source>
        <dbReference type="ARBA" id="ARBA00022679"/>
    </source>
</evidence>
<keyword evidence="2 7" id="KW-0418">Kinase</keyword>
<dbReference type="Pfam" id="PF07495">
    <property type="entry name" value="Y_Y_Y"/>
    <property type="match status" value="1"/>
</dbReference>